<comment type="caution">
    <text evidence="3">The sequence shown here is derived from an EMBL/GenBank/DDBJ whole genome shotgun (WGS) entry which is preliminary data.</text>
</comment>
<keyword evidence="1" id="KW-0863">Zinc-finger</keyword>
<evidence type="ECO:0000313" key="3">
    <source>
        <dbReference type="EMBL" id="KAF6172767.1"/>
    </source>
</evidence>
<accession>A0A7J7P005</accession>
<dbReference type="InterPro" id="IPR001878">
    <property type="entry name" value="Znf_CCHC"/>
</dbReference>
<sequence length="247" mass="28173">MKLALDELRSAKLDVVLSQQKLEKFYHGAKNIDKMLYMGKTDSDKRGLGYDEPLPNAKTLQITKFVKASTSVPKHNMISTTHNHAKRVSHSQTYYCSICGQKGHIASYCRFVGPYQPYAHFFKGYKYKSYVNFSNVKSENVSRRSAPKISPRKVIRAVWVRKDDLSPQIRTCGIQDLELRREIGARRCENVRRCEDVESCENGELIAESSIIREVTTGCAYRVCDLRENAEEKKQISSERSSQGSSC</sequence>
<reference evidence="3 4" key="1">
    <citation type="journal article" date="2020" name="IScience">
        <title>Genome Sequencing of the Endangered Kingdonia uniflora (Circaeasteraceae, Ranunculales) Reveals Potential Mechanisms of Evolutionary Specialization.</title>
        <authorList>
            <person name="Sun Y."/>
            <person name="Deng T."/>
            <person name="Zhang A."/>
            <person name="Moore M.J."/>
            <person name="Landis J.B."/>
            <person name="Lin N."/>
            <person name="Zhang H."/>
            <person name="Zhang X."/>
            <person name="Huang J."/>
            <person name="Zhang X."/>
            <person name="Sun H."/>
            <person name="Wang H."/>
        </authorList>
    </citation>
    <scope>NUCLEOTIDE SEQUENCE [LARGE SCALE GENOMIC DNA]</scope>
    <source>
        <strain evidence="3">TB1705</strain>
        <tissue evidence="3">Leaf</tissue>
    </source>
</reference>
<keyword evidence="1" id="KW-0479">Metal-binding</keyword>
<evidence type="ECO:0000256" key="1">
    <source>
        <dbReference type="PROSITE-ProRule" id="PRU00047"/>
    </source>
</evidence>
<name>A0A7J7P005_9MAGN</name>
<gene>
    <name evidence="3" type="ORF">GIB67_000825</name>
</gene>
<organism evidence="3 4">
    <name type="scientific">Kingdonia uniflora</name>
    <dbReference type="NCBI Taxonomy" id="39325"/>
    <lineage>
        <taxon>Eukaryota</taxon>
        <taxon>Viridiplantae</taxon>
        <taxon>Streptophyta</taxon>
        <taxon>Embryophyta</taxon>
        <taxon>Tracheophyta</taxon>
        <taxon>Spermatophyta</taxon>
        <taxon>Magnoliopsida</taxon>
        <taxon>Ranunculales</taxon>
        <taxon>Circaeasteraceae</taxon>
        <taxon>Kingdonia</taxon>
    </lineage>
</organism>
<dbReference type="GO" id="GO:0003676">
    <property type="term" value="F:nucleic acid binding"/>
    <property type="evidence" value="ECO:0007669"/>
    <property type="project" value="InterPro"/>
</dbReference>
<dbReference type="GO" id="GO:0008270">
    <property type="term" value="F:zinc ion binding"/>
    <property type="evidence" value="ECO:0007669"/>
    <property type="project" value="UniProtKB-KW"/>
</dbReference>
<dbReference type="PROSITE" id="PS50158">
    <property type="entry name" value="ZF_CCHC"/>
    <property type="match status" value="1"/>
</dbReference>
<keyword evidence="4" id="KW-1185">Reference proteome</keyword>
<protein>
    <recommendedName>
        <fullName evidence="2">CCHC-type domain-containing protein</fullName>
    </recommendedName>
</protein>
<dbReference type="EMBL" id="JACGCM010000393">
    <property type="protein sequence ID" value="KAF6172767.1"/>
    <property type="molecule type" value="Genomic_DNA"/>
</dbReference>
<dbReference type="Proteomes" id="UP000541444">
    <property type="component" value="Unassembled WGS sequence"/>
</dbReference>
<feature type="domain" description="CCHC-type" evidence="2">
    <location>
        <begin position="96"/>
        <end position="110"/>
    </location>
</feature>
<evidence type="ECO:0000259" key="2">
    <source>
        <dbReference type="PROSITE" id="PS50158"/>
    </source>
</evidence>
<keyword evidence="1" id="KW-0862">Zinc</keyword>
<evidence type="ECO:0000313" key="4">
    <source>
        <dbReference type="Proteomes" id="UP000541444"/>
    </source>
</evidence>
<proteinExistence type="predicted"/>
<dbReference type="AlphaFoldDB" id="A0A7J7P005"/>